<evidence type="ECO:0000313" key="3">
    <source>
        <dbReference type="Proteomes" id="UP000320055"/>
    </source>
</evidence>
<proteinExistence type="predicted"/>
<organism evidence="2 3">
    <name type="scientific">Hyella patelloides LEGE 07179</name>
    <dbReference type="NCBI Taxonomy" id="945734"/>
    <lineage>
        <taxon>Bacteria</taxon>
        <taxon>Bacillati</taxon>
        <taxon>Cyanobacteriota</taxon>
        <taxon>Cyanophyceae</taxon>
        <taxon>Pleurocapsales</taxon>
        <taxon>Hyellaceae</taxon>
        <taxon>Hyella</taxon>
    </lineage>
</organism>
<name>A0A563W568_9CYAN</name>
<dbReference type="EMBL" id="CAACVJ010000702">
    <property type="protein sequence ID" value="VEP18841.1"/>
    <property type="molecule type" value="Genomic_DNA"/>
</dbReference>
<dbReference type="AlphaFoldDB" id="A0A563W568"/>
<evidence type="ECO:0000313" key="2">
    <source>
        <dbReference type="EMBL" id="VEP18841.1"/>
    </source>
</evidence>
<feature type="signal peptide" evidence="1">
    <location>
        <begin position="1"/>
        <end position="22"/>
    </location>
</feature>
<evidence type="ECO:0000256" key="1">
    <source>
        <dbReference type="SAM" id="SignalP"/>
    </source>
</evidence>
<dbReference type="Proteomes" id="UP000320055">
    <property type="component" value="Unassembled WGS sequence"/>
</dbReference>
<dbReference type="OrthoDB" id="9837067at2"/>
<sequence length="255" mass="28357">MLKFYKALAAISLLLLFFSCGKSDRSTTSVTAQSDFIVSGSDYSSKNQEANILPYDPAIKNFLIPPEIAVMQATINAGGNSFNEVAALIDTNTNKVIQSISSTEGCSANIVDYQHPRKTYGKRVLSDSATYYSNLQIEIIISFAEMNNVQQRIEQINNCWQAISTSKLEAQEKDSTISLTLSDVIPTIENVDRYRKQLLETKFDTLKEVANLSETPSQFNASDTKCTSKGDVKVVKRSLSNIELDVDFNCLQFNR</sequence>
<keyword evidence="1" id="KW-0732">Signal</keyword>
<reference evidence="2 3" key="1">
    <citation type="submission" date="2019-01" db="EMBL/GenBank/DDBJ databases">
        <authorList>
            <person name="Brito A."/>
        </authorList>
    </citation>
    <scope>NUCLEOTIDE SEQUENCE [LARGE SCALE GENOMIC DNA]</scope>
    <source>
        <strain evidence="2">1</strain>
    </source>
</reference>
<dbReference type="PROSITE" id="PS51257">
    <property type="entry name" value="PROKAR_LIPOPROTEIN"/>
    <property type="match status" value="1"/>
</dbReference>
<dbReference type="RefSeq" id="WP_144868367.1">
    <property type="nucleotide sequence ID" value="NZ_LR213850.1"/>
</dbReference>
<feature type="chain" id="PRO_5022175683" description="Lipoprotein" evidence="1">
    <location>
        <begin position="23"/>
        <end position="255"/>
    </location>
</feature>
<gene>
    <name evidence="2" type="ORF">H1P_930011</name>
</gene>
<keyword evidence="3" id="KW-1185">Reference proteome</keyword>
<accession>A0A563W568</accession>
<protein>
    <recommendedName>
        <fullName evidence="4">Lipoprotein</fullName>
    </recommendedName>
</protein>
<evidence type="ECO:0008006" key="4">
    <source>
        <dbReference type="Google" id="ProtNLM"/>
    </source>
</evidence>